<dbReference type="RefSeq" id="WP_157589818.1">
    <property type="nucleotide sequence ID" value="NZ_WPIN01000019.1"/>
</dbReference>
<reference evidence="1 2" key="1">
    <citation type="submission" date="2019-12" db="EMBL/GenBank/DDBJ databases">
        <title>Spirosoma sp. HMF4905 genome sequencing and assembly.</title>
        <authorList>
            <person name="Kang H."/>
            <person name="Cha I."/>
            <person name="Kim H."/>
            <person name="Joh K."/>
        </authorList>
    </citation>
    <scope>NUCLEOTIDE SEQUENCE [LARGE SCALE GENOMIC DNA]</scope>
    <source>
        <strain evidence="1 2">HMF4905</strain>
    </source>
</reference>
<dbReference type="EMBL" id="WPIN01000019">
    <property type="protein sequence ID" value="MVM35006.1"/>
    <property type="molecule type" value="Genomic_DNA"/>
</dbReference>
<dbReference type="AlphaFoldDB" id="A0A7K1SN26"/>
<dbReference type="Proteomes" id="UP000436006">
    <property type="component" value="Unassembled WGS sequence"/>
</dbReference>
<comment type="caution">
    <text evidence="1">The sequence shown here is derived from an EMBL/GenBank/DDBJ whole genome shotgun (WGS) entry which is preliminary data.</text>
</comment>
<protein>
    <submittedName>
        <fullName evidence="1">Uncharacterized protein</fullName>
    </submittedName>
</protein>
<name>A0A7K1SN26_9BACT</name>
<organism evidence="1 2">
    <name type="scientific">Spirosoma arboris</name>
    <dbReference type="NCBI Taxonomy" id="2682092"/>
    <lineage>
        <taxon>Bacteria</taxon>
        <taxon>Pseudomonadati</taxon>
        <taxon>Bacteroidota</taxon>
        <taxon>Cytophagia</taxon>
        <taxon>Cytophagales</taxon>
        <taxon>Cytophagaceae</taxon>
        <taxon>Spirosoma</taxon>
    </lineage>
</organism>
<evidence type="ECO:0000313" key="2">
    <source>
        <dbReference type="Proteomes" id="UP000436006"/>
    </source>
</evidence>
<accession>A0A7K1SN26</accession>
<sequence>MKRFLALVETDDDFGPTKEANVALTGIQLIPQIIADTFIHDWNEGVLAKKQWDQFCENLFQILTKSELIDETGLHVSEYTPGSICRFLLANKQIFPEDFRDSMLGLTVMQAVKTGAKTIKKGKDIVINWEDITAHAGPMTEAVLHQMLKTPERSAIMMPVIRQYFPVATESTASESSPTSTAQ</sequence>
<proteinExistence type="predicted"/>
<evidence type="ECO:0000313" key="1">
    <source>
        <dbReference type="EMBL" id="MVM35006.1"/>
    </source>
</evidence>
<keyword evidence="2" id="KW-1185">Reference proteome</keyword>
<gene>
    <name evidence="1" type="ORF">GO755_33570</name>
</gene>